<gene>
    <name evidence="9" type="ORF">SAMN05421504_11586</name>
</gene>
<feature type="transmembrane region" description="Helical" evidence="8">
    <location>
        <begin position="272"/>
        <end position="295"/>
    </location>
</feature>
<feature type="transmembrane region" description="Helical" evidence="8">
    <location>
        <begin position="98"/>
        <end position="126"/>
    </location>
</feature>
<keyword evidence="2" id="KW-1003">Cell membrane</keyword>
<dbReference type="InterPro" id="IPR050297">
    <property type="entry name" value="LipidA_mod_glycosyltrf_83"/>
</dbReference>
<dbReference type="PANTHER" id="PTHR33908">
    <property type="entry name" value="MANNOSYLTRANSFERASE YKCB-RELATED"/>
    <property type="match status" value="1"/>
</dbReference>
<dbReference type="GO" id="GO:0016763">
    <property type="term" value="F:pentosyltransferase activity"/>
    <property type="evidence" value="ECO:0007669"/>
    <property type="project" value="TreeGrafter"/>
</dbReference>
<keyword evidence="10" id="KW-1185">Reference proteome</keyword>
<feature type="transmembrane region" description="Helical" evidence="8">
    <location>
        <begin position="419"/>
        <end position="441"/>
    </location>
</feature>
<keyword evidence="4" id="KW-0808">Transferase</keyword>
<dbReference type="Proteomes" id="UP000199515">
    <property type="component" value="Unassembled WGS sequence"/>
</dbReference>
<evidence type="ECO:0000256" key="7">
    <source>
        <dbReference type="ARBA" id="ARBA00023136"/>
    </source>
</evidence>
<comment type="subcellular location">
    <subcellularLocation>
        <location evidence="1">Cell membrane</location>
        <topology evidence="1">Multi-pass membrane protein</topology>
    </subcellularLocation>
</comment>
<dbReference type="GO" id="GO:0009103">
    <property type="term" value="P:lipopolysaccharide biosynthetic process"/>
    <property type="evidence" value="ECO:0007669"/>
    <property type="project" value="UniProtKB-ARBA"/>
</dbReference>
<evidence type="ECO:0008006" key="11">
    <source>
        <dbReference type="Google" id="ProtNLM"/>
    </source>
</evidence>
<keyword evidence="7 8" id="KW-0472">Membrane</keyword>
<feature type="transmembrane region" description="Helical" evidence="8">
    <location>
        <begin position="138"/>
        <end position="159"/>
    </location>
</feature>
<proteinExistence type="predicted"/>
<feature type="transmembrane region" description="Helical" evidence="8">
    <location>
        <begin position="165"/>
        <end position="192"/>
    </location>
</feature>
<evidence type="ECO:0000256" key="8">
    <source>
        <dbReference type="SAM" id="Phobius"/>
    </source>
</evidence>
<keyword evidence="5 8" id="KW-0812">Transmembrane</keyword>
<evidence type="ECO:0000256" key="2">
    <source>
        <dbReference type="ARBA" id="ARBA00022475"/>
    </source>
</evidence>
<feature type="transmembrane region" description="Helical" evidence="8">
    <location>
        <begin position="221"/>
        <end position="237"/>
    </location>
</feature>
<evidence type="ECO:0000256" key="5">
    <source>
        <dbReference type="ARBA" id="ARBA00022692"/>
    </source>
</evidence>
<protein>
    <recommendedName>
        <fullName evidence="11">4-amino-4-deoxy-L-arabinose transferase</fullName>
    </recommendedName>
</protein>
<sequence length="541" mass="58228">MIGGWALLAVFVLAAWTRIRADKTWRVWALLLTLGFSLLHQLLYSTVADDAFITFRYARNIAEGYGPVFNPGDHVEGYPAFLWLVLVSMPKVLFGWDIVVTAVVFGIIAALGSVLLTYFVVSRIVGDARQADDGSAKALGVLAAVLTAAAGGLAAYGGSGLETSLYVFILVAVVYALAAHRPVVAGVLATFATMTRPEGVFVVFVAGLWLLYSAIRKRTSWWAPAGYLLGALVFAVPRAAWRETFYGHLLPNVVVAKIGGPLGWRLETGFRYLSGFSLAHLGFLLLGVATLGMLLRNRAAGPHEARGRSLVWFVLALIATQLVIVLLTSGADTSPAWRLFAPMPPLLAVAACAAFGVVTATRPVRAVPAVALVLAGAAVVASALSPHMLPGMHDWRTQTAEREQVGDWLRDRLASGTVIAVYSSGAVAYHVGMSILVIDVLGVTDDHIARQGTRTEASNYLPTDFEYVVNRRPALALATAEAYTASQHCAIDPSYAPQYGVATYKRLDTGKWVTLYLRSDQYQTLNAQLSADDRYQFVPCP</sequence>
<dbReference type="STRING" id="589385.SAMN05421504_11586"/>
<dbReference type="PANTHER" id="PTHR33908:SF11">
    <property type="entry name" value="MEMBRANE PROTEIN"/>
    <property type="match status" value="1"/>
</dbReference>
<feature type="transmembrane region" description="Helical" evidence="8">
    <location>
        <begin position="366"/>
        <end position="385"/>
    </location>
</feature>
<evidence type="ECO:0000313" key="10">
    <source>
        <dbReference type="Proteomes" id="UP000199515"/>
    </source>
</evidence>
<keyword evidence="6 8" id="KW-1133">Transmembrane helix</keyword>
<evidence type="ECO:0000313" key="9">
    <source>
        <dbReference type="EMBL" id="SDZ40887.1"/>
    </source>
</evidence>
<feature type="transmembrane region" description="Helical" evidence="8">
    <location>
        <begin position="339"/>
        <end position="359"/>
    </location>
</feature>
<evidence type="ECO:0000256" key="3">
    <source>
        <dbReference type="ARBA" id="ARBA00022676"/>
    </source>
</evidence>
<evidence type="ECO:0000256" key="1">
    <source>
        <dbReference type="ARBA" id="ARBA00004651"/>
    </source>
</evidence>
<evidence type="ECO:0000256" key="6">
    <source>
        <dbReference type="ARBA" id="ARBA00022989"/>
    </source>
</evidence>
<name>A0A1H3ST62_9PSEU</name>
<reference evidence="9 10" key="1">
    <citation type="submission" date="2016-10" db="EMBL/GenBank/DDBJ databases">
        <authorList>
            <person name="de Groot N.N."/>
        </authorList>
    </citation>
    <scope>NUCLEOTIDE SEQUENCE [LARGE SCALE GENOMIC DNA]</scope>
    <source>
        <strain evidence="9 10">CPCC 202699</strain>
    </source>
</reference>
<keyword evidence="3" id="KW-0328">Glycosyltransferase</keyword>
<accession>A0A1H3ST62</accession>
<feature type="transmembrane region" description="Helical" evidence="8">
    <location>
        <begin position="199"/>
        <end position="215"/>
    </location>
</feature>
<dbReference type="AlphaFoldDB" id="A0A1H3ST62"/>
<evidence type="ECO:0000256" key="4">
    <source>
        <dbReference type="ARBA" id="ARBA00022679"/>
    </source>
</evidence>
<dbReference type="GO" id="GO:0005886">
    <property type="term" value="C:plasma membrane"/>
    <property type="evidence" value="ECO:0007669"/>
    <property type="project" value="UniProtKB-SubCell"/>
</dbReference>
<organism evidence="9 10">
    <name type="scientific">Amycolatopsis xylanica</name>
    <dbReference type="NCBI Taxonomy" id="589385"/>
    <lineage>
        <taxon>Bacteria</taxon>
        <taxon>Bacillati</taxon>
        <taxon>Actinomycetota</taxon>
        <taxon>Actinomycetes</taxon>
        <taxon>Pseudonocardiales</taxon>
        <taxon>Pseudonocardiaceae</taxon>
        <taxon>Amycolatopsis</taxon>
    </lineage>
</organism>
<feature type="transmembrane region" description="Helical" evidence="8">
    <location>
        <begin position="307"/>
        <end position="327"/>
    </location>
</feature>
<dbReference type="EMBL" id="FNON01000015">
    <property type="protein sequence ID" value="SDZ40887.1"/>
    <property type="molecule type" value="Genomic_DNA"/>
</dbReference>